<protein>
    <recommendedName>
        <fullName evidence="1">N-acetyltransferase domain-containing protein</fullName>
    </recommendedName>
</protein>
<dbReference type="SUPFAM" id="SSF55729">
    <property type="entry name" value="Acyl-CoA N-acyltransferases (Nat)"/>
    <property type="match status" value="1"/>
</dbReference>
<dbReference type="Proteomes" id="UP001205740">
    <property type="component" value="Unassembled WGS sequence"/>
</dbReference>
<dbReference type="InterPro" id="IPR031165">
    <property type="entry name" value="GNAT_YJDJ"/>
</dbReference>
<comment type="caution">
    <text evidence="2">The sequence shown here is derived from an EMBL/GenBank/DDBJ whole genome shotgun (WGS) entry which is preliminary data.</text>
</comment>
<sequence length="123" mass="13735">MNDDLEEVAMHVRRKKRPEQSAQSILHQLSEVRHNAERDRFELYVAGDLVGVLGYSVEDVGGQKVLTVLHTVLYDEFTGHGLASRLTTGVLQYVVDSGARVRPVCTFTRHFLTTHPSYAAVAV</sequence>
<dbReference type="InterPro" id="IPR045057">
    <property type="entry name" value="Gcn5-rel_NAT"/>
</dbReference>
<gene>
    <name evidence="2" type="ORF">LX12_003331</name>
</gene>
<evidence type="ECO:0000259" key="1">
    <source>
        <dbReference type="PROSITE" id="PS51729"/>
    </source>
</evidence>
<evidence type="ECO:0000313" key="2">
    <source>
        <dbReference type="EMBL" id="MCP2162127.1"/>
    </source>
</evidence>
<organism evidence="2 3">
    <name type="scientific">Williamsia serinedens</name>
    <dbReference type="NCBI Taxonomy" id="391736"/>
    <lineage>
        <taxon>Bacteria</taxon>
        <taxon>Bacillati</taxon>
        <taxon>Actinomycetota</taxon>
        <taxon>Actinomycetes</taxon>
        <taxon>Mycobacteriales</taxon>
        <taxon>Nocardiaceae</taxon>
        <taxon>Williamsia</taxon>
    </lineage>
</organism>
<dbReference type="InterPro" id="IPR016181">
    <property type="entry name" value="Acyl_CoA_acyltransferase"/>
</dbReference>
<name>A0ABT1H894_9NOCA</name>
<dbReference type="PANTHER" id="PTHR31435">
    <property type="entry name" value="PROTEIN NATD1"/>
    <property type="match status" value="1"/>
</dbReference>
<keyword evidence="3" id="KW-1185">Reference proteome</keyword>
<dbReference type="Pfam" id="PF14542">
    <property type="entry name" value="Acetyltransf_CG"/>
    <property type="match status" value="1"/>
</dbReference>
<dbReference type="PANTHER" id="PTHR31435:SF10">
    <property type="entry name" value="BSR4717 PROTEIN"/>
    <property type="match status" value="1"/>
</dbReference>
<feature type="domain" description="N-acetyltransferase" evidence="1">
    <location>
        <begin position="33"/>
        <end position="123"/>
    </location>
</feature>
<evidence type="ECO:0000313" key="3">
    <source>
        <dbReference type="Proteomes" id="UP001205740"/>
    </source>
</evidence>
<dbReference type="EMBL" id="JAMTCG010000006">
    <property type="protein sequence ID" value="MCP2162127.1"/>
    <property type="molecule type" value="Genomic_DNA"/>
</dbReference>
<dbReference type="PROSITE" id="PS51729">
    <property type="entry name" value="GNAT_YJDJ"/>
    <property type="match status" value="1"/>
</dbReference>
<reference evidence="2 3" key="1">
    <citation type="submission" date="2022-06" db="EMBL/GenBank/DDBJ databases">
        <title>Genomic Encyclopedia of Archaeal and Bacterial Type Strains, Phase II (KMG-II): from individual species to whole genera.</title>
        <authorList>
            <person name="Goeker M."/>
        </authorList>
    </citation>
    <scope>NUCLEOTIDE SEQUENCE [LARGE SCALE GENOMIC DNA]</scope>
    <source>
        <strain evidence="2 3">DSM 45037</strain>
    </source>
</reference>
<accession>A0ABT1H894</accession>
<proteinExistence type="predicted"/>
<dbReference type="Gene3D" id="3.40.630.30">
    <property type="match status" value="1"/>
</dbReference>